<dbReference type="Pfam" id="PF00642">
    <property type="entry name" value="zf-CCCH"/>
    <property type="match status" value="1"/>
</dbReference>
<evidence type="ECO:0000256" key="1">
    <source>
        <dbReference type="ARBA" id="ARBA00022723"/>
    </source>
</evidence>
<organism evidence="7 8">
    <name type="scientific">Hohenbuehelia grisea</name>
    <dbReference type="NCBI Taxonomy" id="104357"/>
    <lineage>
        <taxon>Eukaryota</taxon>
        <taxon>Fungi</taxon>
        <taxon>Dikarya</taxon>
        <taxon>Basidiomycota</taxon>
        <taxon>Agaricomycotina</taxon>
        <taxon>Agaricomycetes</taxon>
        <taxon>Agaricomycetidae</taxon>
        <taxon>Agaricales</taxon>
        <taxon>Pleurotineae</taxon>
        <taxon>Pleurotaceae</taxon>
        <taxon>Hohenbuehelia</taxon>
    </lineage>
</organism>
<dbReference type="EMBL" id="JASNQZ010000008">
    <property type="protein sequence ID" value="KAL0953298.1"/>
    <property type="molecule type" value="Genomic_DNA"/>
</dbReference>
<feature type="zinc finger region" description="C3H1-type" evidence="4">
    <location>
        <begin position="163"/>
        <end position="200"/>
    </location>
</feature>
<protein>
    <recommendedName>
        <fullName evidence="6">C3H1-type domain-containing protein</fullName>
    </recommendedName>
</protein>
<dbReference type="PANTHER" id="PTHR12681:SF0">
    <property type="entry name" value="ZINC FINGER CCCH DOMAIN-CONTAINING PROTEIN 15"/>
    <property type="match status" value="1"/>
</dbReference>
<feature type="compositionally biased region" description="Gly residues" evidence="5">
    <location>
        <begin position="342"/>
        <end position="352"/>
    </location>
</feature>
<feature type="compositionally biased region" description="Basic and acidic residues" evidence="5">
    <location>
        <begin position="322"/>
        <end position="333"/>
    </location>
</feature>
<sequence length="352" mass="39462">MPPKKQNAPGGSKVKDDKTFGMKNKNKSAKVQKQVAQIQAQAAVAGKSREALAREKERELREKAKADDLKRAKEAAALLKPVQTQKVPFGVDPKTVLCAFFKAGTCEKGSKCKFSHDVNVGRKVEKKNLYSDDREEKMADTMDKWDDEKLQRVVLSKAGNPRTSTDIVCKFFVQAIESQKFGWFWECPNGEQCQYRHALPPGFVLKSQKKAAEDAAKANTLSIEEFLEVERHKLGPNLTPVTAETFAKWKRTRMDKKEAEQEALRKTKETQMAAGKSNGMSGRDLFQFNPEWFEDEDDGDASDDWDLAKYRKEQEDEDLAEEERRIANMHVEEGYPEDGAGTADGTGGGGTS</sequence>
<gene>
    <name evidence="7" type="ORF">HGRIS_004548</name>
</gene>
<accession>A0ABR3JC79</accession>
<keyword evidence="1 4" id="KW-0479">Metal-binding</keyword>
<dbReference type="PROSITE" id="PS50103">
    <property type="entry name" value="ZF_C3H1"/>
    <property type="match status" value="2"/>
</dbReference>
<dbReference type="InterPro" id="IPR000571">
    <property type="entry name" value="Znf_CCCH"/>
</dbReference>
<reference evidence="8" key="1">
    <citation type="submission" date="2024-06" db="EMBL/GenBank/DDBJ databases">
        <title>Multi-omics analyses provide insights into the biosynthesis of the anticancer antibiotic pleurotin in Hohenbuehelia grisea.</title>
        <authorList>
            <person name="Weaver J.A."/>
            <person name="Alberti F."/>
        </authorList>
    </citation>
    <scope>NUCLEOTIDE SEQUENCE [LARGE SCALE GENOMIC DNA]</scope>
    <source>
        <strain evidence="8">T-177</strain>
    </source>
</reference>
<feature type="region of interest" description="Disordered" evidence="5">
    <location>
        <begin position="311"/>
        <end position="352"/>
    </location>
</feature>
<evidence type="ECO:0000259" key="6">
    <source>
        <dbReference type="PROSITE" id="PS50103"/>
    </source>
</evidence>
<name>A0ABR3JC79_9AGAR</name>
<evidence type="ECO:0000313" key="7">
    <source>
        <dbReference type="EMBL" id="KAL0953298.1"/>
    </source>
</evidence>
<dbReference type="SUPFAM" id="SSF90229">
    <property type="entry name" value="CCCH zinc finger"/>
    <property type="match status" value="1"/>
</dbReference>
<dbReference type="InterPro" id="IPR032378">
    <property type="entry name" value="ZC3H15/TMA46_C"/>
</dbReference>
<keyword evidence="2 4" id="KW-0863">Zinc-finger</keyword>
<proteinExistence type="predicted"/>
<dbReference type="PANTHER" id="PTHR12681">
    <property type="entry name" value="ZINC FINGER-CONTAINING PROTEIN P48ZNF"/>
    <property type="match status" value="1"/>
</dbReference>
<dbReference type="Gene3D" id="4.10.1000.10">
    <property type="entry name" value="Zinc finger, CCCH-type"/>
    <property type="match status" value="1"/>
</dbReference>
<evidence type="ECO:0000313" key="8">
    <source>
        <dbReference type="Proteomes" id="UP001556367"/>
    </source>
</evidence>
<evidence type="ECO:0000256" key="3">
    <source>
        <dbReference type="ARBA" id="ARBA00022833"/>
    </source>
</evidence>
<keyword evidence="8" id="KW-1185">Reference proteome</keyword>
<feature type="domain" description="C3H1-type" evidence="6">
    <location>
        <begin position="163"/>
        <end position="200"/>
    </location>
</feature>
<keyword evidence="3 4" id="KW-0862">Zinc</keyword>
<dbReference type="Proteomes" id="UP001556367">
    <property type="component" value="Unassembled WGS sequence"/>
</dbReference>
<evidence type="ECO:0000256" key="5">
    <source>
        <dbReference type="SAM" id="MobiDB-lite"/>
    </source>
</evidence>
<feature type="domain" description="C3H1-type" evidence="6">
    <location>
        <begin position="92"/>
        <end position="119"/>
    </location>
</feature>
<evidence type="ECO:0000256" key="2">
    <source>
        <dbReference type="ARBA" id="ARBA00022771"/>
    </source>
</evidence>
<dbReference type="Gene3D" id="6.20.400.10">
    <property type="match status" value="1"/>
</dbReference>
<dbReference type="SMART" id="SM00356">
    <property type="entry name" value="ZnF_C3H1"/>
    <property type="match status" value="2"/>
</dbReference>
<dbReference type="Pfam" id="PF16543">
    <property type="entry name" value="DFRP_C"/>
    <property type="match status" value="1"/>
</dbReference>
<dbReference type="InterPro" id="IPR036855">
    <property type="entry name" value="Znf_CCCH_sf"/>
</dbReference>
<comment type="caution">
    <text evidence="7">The sequence shown here is derived from an EMBL/GenBank/DDBJ whole genome shotgun (WGS) entry which is preliminary data.</text>
</comment>
<feature type="region of interest" description="Disordered" evidence="5">
    <location>
        <begin position="263"/>
        <end position="283"/>
    </location>
</feature>
<evidence type="ECO:0000256" key="4">
    <source>
        <dbReference type="PROSITE-ProRule" id="PRU00723"/>
    </source>
</evidence>
<feature type="region of interest" description="Disordered" evidence="5">
    <location>
        <begin position="1"/>
        <end position="30"/>
    </location>
</feature>
<feature type="zinc finger region" description="C3H1-type" evidence="4">
    <location>
        <begin position="92"/>
        <end position="119"/>
    </location>
</feature>